<feature type="compositionally biased region" description="Polar residues" evidence="1">
    <location>
        <begin position="47"/>
        <end position="69"/>
    </location>
</feature>
<accession>A0A814ZIU6</accession>
<reference evidence="2" key="1">
    <citation type="submission" date="2021-02" db="EMBL/GenBank/DDBJ databases">
        <authorList>
            <person name="Nowell W R."/>
        </authorList>
    </citation>
    <scope>NUCLEOTIDE SEQUENCE</scope>
</reference>
<sequence length="69" mass="7689">MNIWAFSYLLAALNKFPDGISPNMPEANHSRASALVIPRCAKHFGSPFQQQHDQTPLQLLASVPTTQRQ</sequence>
<evidence type="ECO:0000313" key="3">
    <source>
        <dbReference type="EMBL" id="CAF4006276.1"/>
    </source>
</evidence>
<keyword evidence="4" id="KW-1185">Reference proteome</keyword>
<comment type="caution">
    <text evidence="2">The sequence shown here is derived from an EMBL/GenBank/DDBJ whole genome shotgun (WGS) entry which is preliminary data.</text>
</comment>
<proteinExistence type="predicted"/>
<evidence type="ECO:0000313" key="4">
    <source>
        <dbReference type="Proteomes" id="UP000663829"/>
    </source>
</evidence>
<dbReference type="AlphaFoldDB" id="A0A814ZIU6"/>
<dbReference type="EMBL" id="CAJOBC010011034">
    <property type="protein sequence ID" value="CAF4006276.1"/>
    <property type="molecule type" value="Genomic_DNA"/>
</dbReference>
<name>A0A814ZIU6_9BILA</name>
<feature type="region of interest" description="Disordered" evidence="1">
    <location>
        <begin position="46"/>
        <end position="69"/>
    </location>
</feature>
<protein>
    <submittedName>
        <fullName evidence="2">Uncharacterized protein</fullName>
    </submittedName>
</protein>
<organism evidence="2 4">
    <name type="scientific">Didymodactylos carnosus</name>
    <dbReference type="NCBI Taxonomy" id="1234261"/>
    <lineage>
        <taxon>Eukaryota</taxon>
        <taxon>Metazoa</taxon>
        <taxon>Spiralia</taxon>
        <taxon>Gnathifera</taxon>
        <taxon>Rotifera</taxon>
        <taxon>Eurotatoria</taxon>
        <taxon>Bdelloidea</taxon>
        <taxon>Philodinida</taxon>
        <taxon>Philodinidae</taxon>
        <taxon>Didymodactylos</taxon>
    </lineage>
</organism>
<dbReference type="EMBL" id="CAJNOQ010010087">
    <property type="protein sequence ID" value="CAF1242475.1"/>
    <property type="molecule type" value="Genomic_DNA"/>
</dbReference>
<gene>
    <name evidence="2" type="ORF">GPM918_LOCUS25726</name>
    <name evidence="3" type="ORF">SRO942_LOCUS25763</name>
</gene>
<dbReference type="Proteomes" id="UP000681722">
    <property type="component" value="Unassembled WGS sequence"/>
</dbReference>
<dbReference type="Proteomes" id="UP000663829">
    <property type="component" value="Unassembled WGS sequence"/>
</dbReference>
<evidence type="ECO:0000256" key="1">
    <source>
        <dbReference type="SAM" id="MobiDB-lite"/>
    </source>
</evidence>
<evidence type="ECO:0000313" key="2">
    <source>
        <dbReference type="EMBL" id="CAF1242475.1"/>
    </source>
</evidence>